<dbReference type="KEGG" id="sfo:Z042_25460"/>
<dbReference type="AlphaFoldDB" id="A0A0D4ZY04"/>
<dbReference type="EMBL" id="CP007044">
    <property type="protein sequence ID" value="AJW28890.1"/>
    <property type="molecule type" value="Genomic_DNA"/>
</dbReference>
<dbReference type="PANTHER" id="PTHR42957">
    <property type="entry name" value="HELICASE MJ1565-RELATED"/>
    <property type="match status" value="1"/>
</dbReference>
<gene>
    <name evidence="2" type="ORF">Z042_25460</name>
</gene>
<evidence type="ECO:0008006" key="4">
    <source>
        <dbReference type="Google" id="ProtNLM"/>
    </source>
</evidence>
<keyword evidence="3" id="KW-1185">Reference proteome</keyword>
<feature type="compositionally biased region" description="Low complexity" evidence="1">
    <location>
        <begin position="240"/>
        <end position="263"/>
    </location>
</feature>
<proteinExistence type="predicted"/>
<evidence type="ECO:0000256" key="1">
    <source>
        <dbReference type="SAM" id="MobiDB-lite"/>
    </source>
</evidence>
<dbReference type="HOGENOM" id="CLU_412123_0_0_6"/>
<accession>A0A0D4ZY04</accession>
<dbReference type="PANTHER" id="PTHR42957:SF2">
    <property type="entry name" value="HELICASE HERA CENTRAL DOMAIN-CONTAINING PROTEIN"/>
    <property type="match status" value="1"/>
</dbReference>
<dbReference type="InterPro" id="IPR027417">
    <property type="entry name" value="P-loop_NTPase"/>
</dbReference>
<organism evidence="2 3">
    <name type="scientific">Chania multitudinisentens RB-25</name>
    <dbReference type="NCBI Taxonomy" id="1441930"/>
    <lineage>
        <taxon>Bacteria</taxon>
        <taxon>Pseudomonadati</taxon>
        <taxon>Pseudomonadota</taxon>
        <taxon>Gammaproteobacteria</taxon>
        <taxon>Enterobacterales</taxon>
        <taxon>Yersiniaceae</taxon>
        <taxon>Chania</taxon>
    </lineage>
</organism>
<sequence length="666" mass="75013">MAKRYHDSYLQNNGRSAIYHQDIAEQANWLKRLFYDFRESVETVRHPYLVQQFLMKNEPYRQKARRVVDALLRQYKSLMMVGIDLSYTPMTKDDISPEQVRQHRRQLLAMLHSHPHFRHCLGYAWKIEHGPIKGFSYQLVCFFNGAQVELHDGIGMDISTCWQTITQKTGRAFCRKNLQEDYVYPGLMMFYQSDTAAPEKLYRIFDNMTRTDTYARLTLPNQLRTFSSAMVMRPSVTRRPPSVIPEKPSSPSSPTSSQTESIPQTPPKVDIMLGMNQMPSAQYGILGEANGKTIGVDLDHPQTICAFGLQGSGKSYTLGSLIEMTLTRVGNINTLPAPRAGVIFHYSTTQDYAPEFTSMGQANSVAADIVRLREQYKATPQALKDVLILTPASKVVQRQAEHPDIPVLPIAFSAAELNASHWKFLMGTVGNPSLYVRQINGLMRTLRGELTLETLREAVSKSELGAQKKKMAQQRLDFACEYIDDTQRLQALLRPGRLIIVDLRDEYIEKVEALGLFVVMLQIFAEATWQGETFSKLVVFDEAHKYIGNDGLVAGLIEIVREMRHKATSILVASQDPPSVPVALIELSTQLYLHRFNSPAWLKHIQKANTALLHLGPKDLSQLAPGEAFVWASKATDVAFTHGTVKVNCRPRVTLHGGNTRTATSA</sequence>
<dbReference type="SUPFAM" id="SSF52540">
    <property type="entry name" value="P-loop containing nucleoside triphosphate hydrolases"/>
    <property type="match status" value="1"/>
</dbReference>
<reference evidence="2 3" key="1">
    <citation type="submission" date="2014-01" db="EMBL/GenBank/DDBJ databases">
        <title>Isolation of Serratia multitudinisentens RB-25 from Ex-Landfill site.</title>
        <authorList>
            <person name="Robson E.H.J."/>
        </authorList>
    </citation>
    <scope>NUCLEOTIDE SEQUENCE [LARGE SCALE GENOMIC DNA]</scope>
    <source>
        <strain evidence="2 3">RB-25</strain>
    </source>
</reference>
<evidence type="ECO:0000313" key="2">
    <source>
        <dbReference type="EMBL" id="AJW28890.1"/>
    </source>
</evidence>
<feature type="region of interest" description="Disordered" evidence="1">
    <location>
        <begin position="235"/>
        <end position="268"/>
    </location>
</feature>
<dbReference type="eggNOG" id="COG0433">
    <property type="taxonomic scope" value="Bacteria"/>
</dbReference>
<protein>
    <recommendedName>
        <fullName evidence="4">Helicase HerA central domain-containing protein</fullName>
    </recommendedName>
</protein>
<dbReference type="InterPro" id="IPR008571">
    <property type="entry name" value="HerA-like"/>
</dbReference>
<dbReference type="Gene3D" id="3.40.50.300">
    <property type="entry name" value="P-loop containing nucleotide triphosphate hydrolases"/>
    <property type="match status" value="1"/>
</dbReference>
<dbReference type="STRING" id="1441930.Z042_25460"/>
<evidence type="ECO:0000313" key="3">
    <source>
        <dbReference type="Proteomes" id="UP000019030"/>
    </source>
</evidence>
<name>A0A0D4ZY04_9GAMM</name>
<dbReference type="Proteomes" id="UP000019030">
    <property type="component" value="Chromosome"/>
</dbReference>
<reference evidence="2 3" key="2">
    <citation type="submission" date="2015-03" db="EMBL/GenBank/DDBJ databases">
        <authorList>
            <person name="Chan K.-G."/>
        </authorList>
    </citation>
    <scope>NUCLEOTIDE SEQUENCE [LARGE SCALE GENOMIC DNA]</scope>
    <source>
        <strain evidence="2 3">RB-25</strain>
    </source>
</reference>